<dbReference type="EMBL" id="JALJOS010000011">
    <property type="protein sequence ID" value="KAK9833002.1"/>
    <property type="molecule type" value="Genomic_DNA"/>
</dbReference>
<gene>
    <name evidence="4" type="ORF">WJX74_004016</name>
</gene>
<dbReference type="GO" id="GO:0004843">
    <property type="term" value="F:cysteine-type deubiquitinase activity"/>
    <property type="evidence" value="ECO:0007669"/>
    <property type="project" value="InterPro"/>
</dbReference>
<dbReference type="GO" id="GO:0016579">
    <property type="term" value="P:protein deubiquitination"/>
    <property type="evidence" value="ECO:0007669"/>
    <property type="project" value="InterPro"/>
</dbReference>
<feature type="compositionally biased region" description="Basic residues" evidence="2">
    <location>
        <begin position="1"/>
        <end position="20"/>
    </location>
</feature>
<feature type="region of interest" description="Disordered" evidence="2">
    <location>
        <begin position="800"/>
        <end position="851"/>
    </location>
</feature>
<feature type="compositionally biased region" description="Polar residues" evidence="2">
    <location>
        <begin position="839"/>
        <end position="848"/>
    </location>
</feature>
<feature type="compositionally biased region" description="Polar residues" evidence="2">
    <location>
        <begin position="1170"/>
        <end position="1188"/>
    </location>
</feature>
<evidence type="ECO:0000259" key="3">
    <source>
        <dbReference type="PROSITE" id="PS50235"/>
    </source>
</evidence>
<feature type="region of interest" description="Disordered" evidence="2">
    <location>
        <begin position="245"/>
        <end position="441"/>
    </location>
</feature>
<feature type="region of interest" description="Disordered" evidence="2">
    <location>
        <begin position="1200"/>
        <end position="1245"/>
    </location>
</feature>
<dbReference type="PANTHER" id="PTHR24006:SF781">
    <property type="entry name" value="LD34905P"/>
    <property type="match status" value="1"/>
</dbReference>
<feature type="compositionally biased region" description="Low complexity" evidence="2">
    <location>
        <begin position="39"/>
        <end position="57"/>
    </location>
</feature>
<reference evidence="4 5" key="1">
    <citation type="journal article" date="2024" name="Nat. Commun.">
        <title>Phylogenomics reveals the evolutionary origins of lichenization in chlorophyte algae.</title>
        <authorList>
            <person name="Puginier C."/>
            <person name="Libourel C."/>
            <person name="Otte J."/>
            <person name="Skaloud P."/>
            <person name="Haon M."/>
            <person name="Grisel S."/>
            <person name="Petersen M."/>
            <person name="Berrin J.G."/>
            <person name="Delaux P.M."/>
            <person name="Dal Grande F."/>
            <person name="Keller J."/>
        </authorList>
    </citation>
    <scope>NUCLEOTIDE SEQUENCE [LARGE SCALE GENOMIC DNA]</scope>
    <source>
        <strain evidence="4 5">SAG 2145</strain>
    </source>
</reference>
<accession>A0AAW1RGY5</accession>
<dbReference type="InterPro" id="IPR018200">
    <property type="entry name" value="USP_CS"/>
</dbReference>
<dbReference type="GO" id="GO:0005634">
    <property type="term" value="C:nucleus"/>
    <property type="evidence" value="ECO:0007669"/>
    <property type="project" value="TreeGrafter"/>
</dbReference>
<feature type="compositionally biased region" description="Low complexity" evidence="2">
    <location>
        <begin position="1224"/>
        <end position="1237"/>
    </location>
</feature>
<dbReference type="InterPro" id="IPR028889">
    <property type="entry name" value="USP"/>
</dbReference>
<dbReference type="GO" id="GO:0005829">
    <property type="term" value="C:cytosol"/>
    <property type="evidence" value="ECO:0007669"/>
    <property type="project" value="TreeGrafter"/>
</dbReference>
<feature type="compositionally biased region" description="Basic and acidic residues" evidence="2">
    <location>
        <begin position="262"/>
        <end position="276"/>
    </location>
</feature>
<feature type="compositionally biased region" description="Low complexity" evidence="2">
    <location>
        <begin position="542"/>
        <end position="568"/>
    </location>
</feature>
<feature type="compositionally biased region" description="Low complexity" evidence="2">
    <location>
        <begin position="914"/>
        <end position="934"/>
    </location>
</feature>
<feature type="compositionally biased region" description="Polar residues" evidence="2">
    <location>
        <begin position="368"/>
        <end position="388"/>
    </location>
</feature>
<dbReference type="PROSITE" id="PS00972">
    <property type="entry name" value="USP_1"/>
    <property type="match status" value="1"/>
</dbReference>
<evidence type="ECO:0000313" key="4">
    <source>
        <dbReference type="EMBL" id="KAK9833002.1"/>
    </source>
</evidence>
<comment type="caution">
    <text evidence="4">The sequence shown here is derived from an EMBL/GenBank/DDBJ whole genome shotgun (WGS) entry which is preliminary data.</text>
</comment>
<dbReference type="InterPro" id="IPR001394">
    <property type="entry name" value="Peptidase_C19_UCH"/>
</dbReference>
<feature type="region of interest" description="Disordered" evidence="2">
    <location>
        <begin position="474"/>
        <end position="570"/>
    </location>
</feature>
<comment type="similarity">
    <text evidence="1">Belongs to the peptidase C19 family.</text>
</comment>
<feature type="compositionally biased region" description="Basic and acidic residues" evidence="2">
    <location>
        <begin position="303"/>
        <end position="316"/>
    </location>
</feature>
<feature type="region of interest" description="Disordered" evidence="2">
    <location>
        <begin position="1"/>
        <end position="73"/>
    </location>
</feature>
<dbReference type="PROSITE" id="PS50235">
    <property type="entry name" value="USP_3"/>
    <property type="match status" value="1"/>
</dbReference>
<protein>
    <recommendedName>
        <fullName evidence="3">USP domain-containing protein</fullName>
    </recommendedName>
</protein>
<feature type="compositionally biased region" description="Acidic residues" evidence="2">
    <location>
        <begin position="410"/>
        <end position="419"/>
    </location>
</feature>
<dbReference type="PROSITE" id="PS00973">
    <property type="entry name" value="USP_2"/>
    <property type="match status" value="1"/>
</dbReference>
<dbReference type="Proteomes" id="UP001438707">
    <property type="component" value="Unassembled WGS sequence"/>
</dbReference>
<feature type="compositionally biased region" description="Polar residues" evidence="2">
    <location>
        <begin position="1133"/>
        <end position="1142"/>
    </location>
</feature>
<dbReference type="PANTHER" id="PTHR24006">
    <property type="entry name" value="UBIQUITIN CARBOXYL-TERMINAL HYDROLASE"/>
    <property type="match status" value="1"/>
</dbReference>
<evidence type="ECO:0000256" key="2">
    <source>
        <dbReference type="SAM" id="MobiDB-lite"/>
    </source>
</evidence>
<dbReference type="Pfam" id="PF00443">
    <property type="entry name" value="UCH"/>
    <property type="match status" value="1"/>
</dbReference>
<proteinExistence type="inferred from homology"/>
<dbReference type="InterPro" id="IPR038765">
    <property type="entry name" value="Papain-like_cys_pep_sf"/>
</dbReference>
<feature type="region of interest" description="Disordered" evidence="2">
    <location>
        <begin position="1117"/>
        <end position="1188"/>
    </location>
</feature>
<feature type="region of interest" description="Disordered" evidence="2">
    <location>
        <begin position="951"/>
        <end position="978"/>
    </location>
</feature>
<dbReference type="InterPro" id="IPR050164">
    <property type="entry name" value="Peptidase_C19"/>
</dbReference>
<feature type="compositionally biased region" description="Low complexity" evidence="2">
    <location>
        <begin position="956"/>
        <end position="970"/>
    </location>
</feature>
<feature type="region of interest" description="Disordered" evidence="2">
    <location>
        <begin position="993"/>
        <end position="1029"/>
    </location>
</feature>
<feature type="domain" description="USP" evidence="3">
    <location>
        <begin position="79"/>
        <end position="1305"/>
    </location>
</feature>
<dbReference type="SUPFAM" id="SSF54001">
    <property type="entry name" value="Cysteine proteinases"/>
    <property type="match status" value="1"/>
</dbReference>
<feature type="region of interest" description="Disordered" evidence="2">
    <location>
        <begin position="885"/>
        <end position="935"/>
    </location>
</feature>
<evidence type="ECO:0000256" key="1">
    <source>
        <dbReference type="ARBA" id="ARBA00009085"/>
    </source>
</evidence>
<feature type="compositionally biased region" description="Low complexity" evidence="2">
    <location>
        <begin position="431"/>
        <end position="441"/>
    </location>
</feature>
<name>A0AAW1RGY5_9CHLO</name>
<keyword evidence="5" id="KW-1185">Reference proteome</keyword>
<dbReference type="Gene3D" id="3.90.70.10">
    <property type="entry name" value="Cysteine proteinases"/>
    <property type="match status" value="3"/>
</dbReference>
<evidence type="ECO:0000313" key="5">
    <source>
        <dbReference type="Proteomes" id="UP001438707"/>
    </source>
</evidence>
<sequence>MAKGKKKQSRKAPAKVKSRVRPGIPLATGAKPTSDPRPASTAPLASAASSSASEAAALRQPGPSATSSAPVPKGPLQVKGLTNLGNTCFFNSALQVLSAAPAMQKHFQPAVIQGSGGVTGALLDVIQGVAAQEGEKGGAFNPKQLLTAICKVAPRFKGRQQQDSHELLVELLDALESEEKAARKRLRTKGDAPATEGFLEKAPQTYVEQTFGGQLASTVTCKGCCHSSRTLESFLDLSLPIPAHPSSSGSAGFHEPPGATRAETRSQAKAERKAEKQAAMAAAEAEEEAAVSKKAGSKRGKAAAKEEQRKAKEDRKKQRQRKVSTEMDADGDMVPSEEQLQATGADHPEEEDADLSAAGPLVSDAEADTSTEATPDASSLDVSGSSTPVEEPEPQRAGSGPGELPAELTEAYDELDGLEAPEGSAQDVSDAESTAEANEAAAQLADFVHGLSDSPAQQGSADTMVAANVALSPAADGSNPAAEGDAMEMGDLGGLFDENGVEAGGALPWTKPEEEQWEADASDFWAPDAPPADVLQEPKPQPATGAQAGPQQADPAAAPEPAKAASAAGDTGRQTITLQSCLAAFFAEETVQWECPEAAKAVAAAAAASPKPAGSALKRSPSAASFTSDMQGAVCRTVGAPGSPNMSICTPPPSAGMRRSVSFSEGGPAVKFIPGSAEQRGTDFKQALRGGAYYCRPVKHEEDSKQAGLLITARMLGLDRNRLQLCLSPHDDEPATLDVLRAPIALASVAVAEVEDSDDEEEQQRVQKQAQSLLDCAADLLRSEGLTGTRAMLSGVHFQPQDSSLHRAGSGSTWPLAGHMPASAGQDQQEWSYPVATPHGSQTSQQDRSFAVGSLSPVLSASSLQSSSGFSPTVSPSASCGTLSINGMPVEPSTPPPTGSLSVNGMPLEPCTPPAADTHSSSSSTPPPGSFKTPAAHFAEPMELAAQIPPAGVREPQGPAASQAGAGSAATSNQEAETHHANVNGISNASVSQADAQVVSTDRGSAAVPSPDSVHRRGKQQESSKQYRIHRTPPLLSVHLKRFQQDLRGRLRKISGHIPFGFDLNLRPFLEPSSATGSEEPEDASMSYNLVGVVEHQGSSIQSGHYVAYVQRGIPTPRNPCPEDQGPSARVSPDSNAASCSDSGPIFHRAEPQGQQQSGTEPDADHAASQPDTEQAPNDNCSGQEQTSAVEQAIVAGQAPSPAAPDRLDKPQEAVQNGSGADRPQASPSAASHDAPAVQAASCSHDSQIAASGNNITGLPKEAASDGSKWSTELDWYCISDTHVKRVSQEAVAACEAYILLYTRA</sequence>
<organism evidence="4 5">
    <name type="scientific">Apatococcus lobatus</name>
    <dbReference type="NCBI Taxonomy" id="904363"/>
    <lineage>
        <taxon>Eukaryota</taxon>
        <taxon>Viridiplantae</taxon>
        <taxon>Chlorophyta</taxon>
        <taxon>core chlorophytes</taxon>
        <taxon>Trebouxiophyceae</taxon>
        <taxon>Chlorellales</taxon>
        <taxon>Chlorellaceae</taxon>
        <taxon>Apatococcus</taxon>
    </lineage>
</organism>
<feature type="compositionally biased region" description="Polar residues" evidence="2">
    <location>
        <begin position="993"/>
        <end position="1003"/>
    </location>
</feature>
<feature type="compositionally biased region" description="Basic and acidic residues" evidence="2">
    <location>
        <begin position="1013"/>
        <end position="1022"/>
    </location>
</feature>